<dbReference type="InterPro" id="IPR013830">
    <property type="entry name" value="SGNH_hydro"/>
</dbReference>
<evidence type="ECO:0000313" key="3">
    <source>
        <dbReference type="EMBL" id="MFD3292395.1"/>
    </source>
</evidence>
<gene>
    <name evidence="3" type="ORF">SKC35_01720</name>
</gene>
<evidence type="ECO:0000259" key="2">
    <source>
        <dbReference type="Pfam" id="PF13472"/>
    </source>
</evidence>
<dbReference type="RefSeq" id="WP_377977775.1">
    <property type="nucleotide sequence ID" value="NZ_JBBKXY010000001.1"/>
</dbReference>
<reference evidence="3 4" key="1">
    <citation type="submission" date="2024-03" db="EMBL/GenBank/DDBJ databases">
        <title>Aquirufa genome sequencing.</title>
        <authorList>
            <person name="Pitt A."/>
            <person name="Hahn M.W."/>
        </authorList>
    </citation>
    <scope>NUCLEOTIDE SEQUENCE [LARGE SCALE GENOMIC DNA]</scope>
    <source>
        <strain evidence="3 4">KTFRIE-69F</strain>
    </source>
</reference>
<protein>
    <submittedName>
        <fullName evidence="3">GDSL-type esterase/lipase family protein</fullName>
    </submittedName>
</protein>
<feature type="domain" description="SGNH hydrolase-type esterase" evidence="2">
    <location>
        <begin position="211"/>
        <end position="359"/>
    </location>
</feature>
<dbReference type="InterPro" id="IPR036514">
    <property type="entry name" value="SGNH_hydro_sf"/>
</dbReference>
<dbReference type="Pfam" id="PF13472">
    <property type="entry name" value="Lipase_GDSL_2"/>
    <property type="match status" value="1"/>
</dbReference>
<evidence type="ECO:0000313" key="4">
    <source>
        <dbReference type="Proteomes" id="UP001598112"/>
    </source>
</evidence>
<feature type="signal peptide" evidence="1">
    <location>
        <begin position="1"/>
        <end position="17"/>
    </location>
</feature>
<dbReference type="SUPFAM" id="SSF52266">
    <property type="entry name" value="SGNH hydrolase"/>
    <property type="match status" value="1"/>
</dbReference>
<keyword evidence="1" id="KW-0732">Signal</keyword>
<organism evidence="3 4">
    <name type="scientific">Aquirufa originis</name>
    <dbReference type="NCBI Taxonomy" id="3096514"/>
    <lineage>
        <taxon>Bacteria</taxon>
        <taxon>Pseudomonadati</taxon>
        <taxon>Bacteroidota</taxon>
        <taxon>Cytophagia</taxon>
        <taxon>Cytophagales</taxon>
        <taxon>Flectobacillaceae</taxon>
        <taxon>Aquirufa</taxon>
    </lineage>
</organism>
<dbReference type="Gene3D" id="2.60.120.1360">
    <property type="match status" value="1"/>
</dbReference>
<dbReference type="Proteomes" id="UP001598112">
    <property type="component" value="Unassembled WGS sequence"/>
</dbReference>
<evidence type="ECO:0000256" key="1">
    <source>
        <dbReference type="SAM" id="SignalP"/>
    </source>
</evidence>
<sequence>MRYVFLLFWVLSLPLFAKVDSTQVCHSCNVIQRDVDVAALATKWKSGTLKVLHLGDSHIQIGHFSGEIKRLLGVKTEGIQFPYSLAKSVDGRVLKSKSMGRWEGTSILKSSTGQNIGLSGYAVSTRDSTAQITFTLKDSLATLNQIRVWTHSDSCAMIPDVGLEFILEKRGYQGNVAYWDFKSYTKVSQFTLGLHKSASNQDEFTLHGVEILSNETSIDYQDLGVAGAQFTHLKSRGNVALDQIELLKPDLLICSFGTNEAYNANWNPATYSQAVAEFMQDVKAKSPETVFLFTSPPDTRSQKRIPKFQQQVVQTLSELPAAYYDLNQVMGGFGSSAEWVKNGCFLKDQLHLTKEGYQLQAKLFVLSLFKSWGDQAAIESLQNQVNQHTVSIGIPK</sequence>
<name>A0ABW6D2X6_9BACT</name>
<proteinExistence type="predicted"/>
<accession>A0ABW6D2X6</accession>
<dbReference type="Gene3D" id="3.40.50.1110">
    <property type="entry name" value="SGNH hydrolase"/>
    <property type="match status" value="1"/>
</dbReference>
<feature type="chain" id="PRO_5047345283" evidence="1">
    <location>
        <begin position="18"/>
        <end position="396"/>
    </location>
</feature>
<comment type="caution">
    <text evidence="3">The sequence shown here is derived from an EMBL/GenBank/DDBJ whole genome shotgun (WGS) entry which is preliminary data.</text>
</comment>
<keyword evidence="4" id="KW-1185">Reference proteome</keyword>
<dbReference type="EMBL" id="JBBKXY010000001">
    <property type="protein sequence ID" value="MFD3292395.1"/>
    <property type="molecule type" value="Genomic_DNA"/>
</dbReference>